<proteinExistence type="predicted"/>
<name>A0A176ZD11_9BRAD</name>
<protein>
    <submittedName>
        <fullName evidence="1">Uncharacterized protein</fullName>
    </submittedName>
</protein>
<sequence>MFFQSSLITRMTCAVALEIAEQYPNLLPHGEPSDVFVLADDFRGSGRISGALSIPLTQLAVGDFKTVDRRRLQVNKAIGRYQNQIRYISGML</sequence>
<evidence type="ECO:0000313" key="1">
    <source>
        <dbReference type="EMBL" id="OAF18084.1"/>
    </source>
</evidence>
<keyword evidence="2" id="KW-1185">Reference proteome</keyword>
<dbReference type="AlphaFoldDB" id="A0A176ZD11"/>
<gene>
    <name evidence="1" type="ORF">AXW67_06120</name>
</gene>
<dbReference type="Proteomes" id="UP000077173">
    <property type="component" value="Unassembled WGS sequence"/>
</dbReference>
<dbReference type="EMBL" id="LSEF01000037">
    <property type="protein sequence ID" value="OAF18084.1"/>
    <property type="molecule type" value="Genomic_DNA"/>
</dbReference>
<dbReference type="RefSeq" id="WP_063677962.1">
    <property type="nucleotide sequence ID" value="NZ_LSEF01000037.1"/>
</dbReference>
<reference evidence="1 2" key="1">
    <citation type="submission" date="2016-02" db="EMBL/GenBank/DDBJ databases">
        <title>Draft genome sequence of the strain BR 10247T Bradyrhizobium neotropicale isolated from nodules of Centrolobium paraense.</title>
        <authorList>
            <person name="Simoes-Araujo J.L."/>
            <person name="Barauna A.C."/>
            <person name="Silva K."/>
            <person name="Zilli J.E."/>
        </authorList>
    </citation>
    <scope>NUCLEOTIDE SEQUENCE [LARGE SCALE GENOMIC DNA]</scope>
    <source>
        <strain evidence="1 2">BR 10247</strain>
    </source>
</reference>
<dbReference type="GeneID" id="32587333"/>
<evidence type="ECO:0000313" key="2">
    <source>
        <dbReference type="Proteomes" id="UP000077173"/>
    </source>
</evidence>
<organism evidence="1 2">
    <name type="scientific">Bradyrhizobium neotropicale</name>
    <dbReference type="NCBI Taxonomy" id="1497615"/>
    <lineage>
        <taxon>Bacteria</taxon>
        <taxon>Pseudomonadati</taxon>
        <taxon>Pseudomonadota</taxon>
        <taxon>Alphaproteobacteria</taxon>
        <taxon>Hyphomicrobiales</taxon>
        <taxon>Nitrobacteraceae</taxon>
        <taxon>Bradyrhizobium</taxon>
    </lineage>
</organism>
<comment type="caution">
    <text evidence="1">The sequence shown here is derived from an EMBL/GenBank/DDBJ whole genome shotgun (WGS) entry which is preliminary data.</text>
</comment>
<accession>A0A176ZD11</accession>